<comment type="caution">
    <text evidence="2">The sequence shown here is derived from an EMBL/GenBank/DDBJ whole genome shotgun (WGS) entry which is preliminary data.</text>
</comment>
<feature type="transmembrane region" description="Helical" evidence="1">
    <location>
        <begin position="355"/>
        <end position="375"/>
    </location>
</feature>
<organism evidence="2 3">
    <name type="scientific">Hymenobacter segetis</name>
    <dbReference type="NCBI Taxonomy" id="2025509"/>
    <lineage>
        <taxon>Bacteria</taxon>
        <taxon>Pseudomonadati</taxon>
        <taxon>Bacteroidota</taxon>
        <taxon>Cytophagia</taxon>
        <taxon>Cytophagales</taxon>
        <taxon>Hymenobacteraceae</taxon>
        <taxon>Hymenobacter</taxon>
    </lineage>
</organism>
<proteinExistence type="predicted"/>
<sequence length="437" mass="49754">MDNYSLRQRATFAVLFYVLLLLLVPKAGFPGDVDFWVRWASYTFEHGLGNVYQVPDNNYNPLFHYFLWFFGWLMGSVAKIEHYRHWIKVLVLVFDFAGAFWAASLVPERGRRFGLALLLLFNIGYLYNTLIWEQVDAIYTCLVFGAVVWAVQQRTVRSMVCYLLALAAKTQAIIFLPPLLLLWGPLWAHRPWQLVRGSAAVAVVALLILTPFIWFSWENYVPRILDINLNATQTYPFVSVNAYNFWFLLAPEAAGGMVVDTMPLAGLTYHNWGLLLFGTASALALLPLLVMVLAQVRARRARYAALPTLNMAVVLLGCGLIPLAFAFFNTQMHERYWHAAMLFLAAYGFLRRDYWLLGLVSVAYFLNLEACLRFLELQNYQVLIFKPQFVAGLFGVALALGLFKLYRLMAWRTEWQHIWPGAASVPVVAGGSYGADN</sequence>
<dbReference type="EMBL" id="JBCEVZ010000069">
    <property type="protein sequence ID" value="MEL5996361.1"/>
    <property type="molecule type" value="Genomic_DNA"/>
</dbReference>
<evidence type="ECO:0000313" key="3">
    <source>
        <dbReference type="Proteomes" id="UP001479606"/>
    </source>
</evidence>
<feature type="transmembrane region" description="Helical" evidence="1">
    <location>
        <begin position="272"/>
        <end position="296"/>
    </location>
</feature>
<feature type="transmembrane region" description="Helical" evidence="1">
    <location>
        <begin position="162"/>
        <end position="182"/>
    </location>
</feature>
<evidence type="ECO:0000313" key="2">
    <source>
        <dbReference type="EMBL" id="MEL5996361.1"/>
    </source>
</evidence>
<dbReference type="RefSeq" id="WP_342300740.1">
    <property type="nucleotide sequence ID" value="NZ_JBCEVZ010000069.1"/>
</dbReference>
<keyword evidence="1" id="KW-0472">Membrane</keyword>
<protein>
    <recommendedName>
        <fullName evidence="4">DUF2029 domain-containing protein</fullName>
    </recommendedName>
</protein>
<dbReference type="Proteomes" id="UP001479606">
    <property type="component" value="Unassembled WGS sequence"/>
</dbReference>
<feature type="transmembrane region" description="Helical" evidence="1">
    <location>
        <begin position="137"/>
        <end position="156"/>
    </location>
</feature>
<evidence type="ECO:0008006" key="4">
    <source>
        <dbReference type="Google" id="ProtNLM"/>
    </source>
</evidence>
<reference evidence="2 3" key="1">
    <citation type="journal article" date="2018" name="Arch. Microbiol.">
        <title>Hymenobacter segetis sp. nov., isolated from soil.</title>
        <authorList>
            <person name="Ten L.N."/>
            <person name="Lim S.J."/>
            <person name="Kim B.O."/>
            <person name="Kang I.K."/>
            <person name="Jung H.Y."/>
        </authorList>
    </citation>
    <scope>NUCLEOTIDE SEQUENCE [LARGE SCALE GENOMIC DNA]</scope>
    <source>
        <strain evidence="2 3">S7-3-11</strain>
    </source>
</reference>
<gene>
    <name evidence="2" type="ORF">AAFH49_19260</name>
</gene>
<feature type="transmembrane region" description="Helical" evidence="1">
    <location>
        <begin position="62"/>
        <end position="80"/>
    </location>
</feature>
<keyword evidence="3" id="KW-1185">Reference proteome</keyword>
<keyword evidence="1" id="KW-0812">Transmembrane</keyword>
<keyword evidence="1" id="KW-1133">Transmembrane helix</keyword>
<feature type="transmembrane region" description="Helical" evidence="1">
    <location>
        <begin position="387"/>
        <end position="406"/>
    </location>
</feature>
<feature type="transmembrane region" description="Helical" evidence="1">
    <location>
        <begin position="87"/>
        <end position="106"/>
    </location>
</feature>
<name>A0ABU9M0M1_9BACT</name>
<accession>A0ABU9M0M1</accession>
<evidence type="ECO:0000256" key="1">
    <source>
        <dbReference type="SAM" id="Phobius"/>
    </source>
</evidence>
<feature type="transmembrane region" description="Helical" evidence="1">
    <location>
        <begin position="194"/>
        <end position="217"/>
    </location>
</feature>
<feature type="transmembrane region" description="Helical" evidence="1">
    <location>
        <begin position="308"/>
        <end position="329"/>
    </location>
</feature>